<evidence type="ECO:0000313" key="3">
    <source>
        <dbReference type="Proteomes" id="UP000241890"/>
    </source>
</evidence>
<gene>
    <name evidence="2" type="ORF">FCC1311_026252</name>
</gene>
<organism evidence="2 3">
    <name type="scientific">Hondaea fermentalgiana</name>
    <dbReference type="NCBI Taxonomy" id="2315210"/>
    <lineage>
        <taxon>Eukaryota</taxon>
        <taxon>Sar</taxon>
        <taxon>Stramenopiles</taxon>
        <taxon>Bigyra</taxon>
        <taxon>Labyrinthulomycetes</taxon>
        <taxon>Thraustochytrida</taxon>
        <taxon>Thraustochytriidae</taxon>
        <taxon>Hondaea</taxon>
    </lineage>
</organism>
<dbReference type="Proteomes" id="UP000241890">
    <property type="component" value="Unassembled WGS sequence"/>
</dbReference>
<evidence type="ECO:0000256" key="1">
    <source>
        <dbReference type="SAM" id="MobiDB-lite"/>
    </source>
</evidence>
<accession>A0A2R5GEZ6</accession>
<proteinExistence type="predicted"/>
<reference evidence="2 3" key="1">
    <citation type="submission" date="2017-12" db="EMBL/GenBank/DDBJ databases">
        <title>Sequencing, de novo assembly and annotation of complete genome of a new Thraustochytrid species, strain FCC1311.</title>
        <authorList>
            <person name="Sedici K."/>
            <person name="Godart F."/>
            <person name="Aiese Cigliano R."/>
            <person name="Sanseverino W."/>
            <person name="Barakat M."/>
            <person name="Ortet P."/>
            <person name="Marechal E."/>
            <person name="Cagnac O."/>
            <person name="Amato A."/>
        </authorList>
    </citation>
    <scope>NUCLEOTIDE SEQUENCE [LARGE SCALE GENOMIC DNA]</scope>
</reference>
<dbReference type="AlphaFoldDB" id="A0A2R5GEZ6"/>
<keyword evidence="3" id="KW-1185">Reference proteome</keyword>
<name>A0A2R5GEZ6_9STRA</name>
<feature type="region of interest" description="Disordered" evidence="1">
    <location>
        <begin position="51"/>
        <end position="95"/>
    </location>
</feature>
<sequence length="95" mass="10699">MHISKTKALHAKQKFGFNRNVHALRDRDIALPGVRKKHFAASLIGAKDVRGKDVRGKDVRGKDLRGKDVRGKDLRGDDLNDVYREDQGAHEEGQN</sequence>
<comment type="caution">
    <text evidence="2">The sequence shown here is derived from an EMBL/GenBank/DDBJ whole genome shotgun (WGS) entry which is preliminary data.</text>
</comment>
<evidence type="ECO:0000313" key="2">
    <source>
        <dbReference type="EMBL" id="GBG26404.1"/>
    </source>
</evidence>
<dbReference type="InParanoid" id="A0A2R5GEZ6"/>
<protein>
    <submittedName>
        <fullName evidence="2">Protein split ends</fullName>
    </submittedName>
</protein>
<dbReference type="OrthoDB" id="250836at2759"/>
<dbReference type="EMBL" id="BEYU01000020">
    <property type="protein sequence ID" value="GBG26404.1"/>
    <property type="molecule type" value="Genomic_DNA"/>
</dbReference>